<dbReference type="Proteomes" id="UP001597203">
    <property type="component" value="Unassembled WGS sequence"/>
</dbReference>
<organism evidence="1 2">
    <name type="scientific">Sphingobium olei</name>
    <dbReference type="NCBI Taxonomy" id="420955"/>
    <lineage>
        <taxon>Bacteria</taxon>
        <taxon>Pseudomonadati</taxon>
        <taxon>Pseudomonadota</taxon>
        <taxon>Alphaproteobacteria</taxon>
        <taxon>Sphingomonadales</taxon>
        <taxon>Sphingomonadaceae</taxon>
        <taxon>Sphingobium</taxon>
    </lineage>
</organism>
<dbReference type="RefSeq" id="WP_380912288.1">
    <property type="nucleotide sequence ID" value="NZ_JBHTLS010000129.1"/>
</dbReference>
<gene>
    <name evidence="1" type="ORF">ACFQ24_14180</name>
</gene>
<accession>A0ABW3P2L3</accession>
<evidence type="ECO:0000313" key="1">
    <source>
        <dbReference type="EMBL" id="MFD1106010.1"/>
    </source>
</evidence>
<comment type="caution">
    <text evidence="1">The sequence shown here is derived from an EMBL/GenBank/DDBJ whole genome shotgun (WGS) entry which is preliminary data.</text>
</comment>
<keyword evidence="2" id="KW-1185">Reference proteome</keyword>
<evidence type="ECO:0000313" key="2">
    <source>
        <dbReference type="Proteomes" id="UP001597203"/>
    </source>
</evidence>
<name>A0ABW3P2L3_9SPHN</name>
<reference evidence="2" key="1">
    <citation type="journal article" date="2019" name="Int. J. Syst. Evol. Microbiol.">
        <title>The Global Catalogue of Microorganisms (GCM) 10K type strain sequencing project: providing services to taxonomists for standard genome sequencing and annotation.</title>
        <authorList>
            <consortium name="The Broad Institute Genomics Platform"/>
            <consortium name="The Broad Institute Genome Sequencing Center for Infectious Disease"/>
            <person name="Wu L."/>
            <person name="Ma J."/>
        </authorList>
    </citation>
    <scope>NUCLEOTIDE SEQUENCE [LARGE SCALE GENOMIC DNA]</scope>
    <source>
        <strain evidence="2">CCUG 54329</strain>
    </source>
</reference>
<sequence>MTGRSLTDDEVALARSVFGRAIDYGAVRIHNRKWWPLQPDGVTMAPDGHLWFAPKGGLYCDDFCASPLHIQGHFIHEMTHVWQAQRSGKWWLPLMRHPFCRYAYDYVPGKPFTRYGIEQQAEIVRHAFLIKRGQRVEGKPGREDYEALLPF</sequence>
<dbReference type="EMBL" id="JBHTLS010000129">
    <property type="protein sequence ID" value="MFD1106010.1"/>
    <property type="molecule type" value="Genomic_DNA"/>
</dbReference>
<protein>
    <submittedName>
        <fullName evidence="1">Vgr related protein</fullName>
    </submittedName>
</protein>
<proteinExistence type="predicted"/>